<reference evidence="3 4" key="1">
    <citation type="submission" date="2022-04" db="EMBL/GenBank/DDBJ databases">
        <title>Chromosome-level reference genomes for two strains of Caenorhabditis briggsae: an improved platform for comparative genomics.</title>
        <authorList>
            <person name="Stevens L."/>
            <person name="Andersen E."/>
        </authorList>
    </citation>
    <scope>NUCLEOTIDE SEQUENCE [LARGE SCALE GENOMIC DNA]</scope>
    <source>
        <strain evidence="3">VX34</strain>
        <tissue evidence="3">Whole-organism</tissue>
    </source>
</reference>
<gene>
    <name evidence="3" type="ORF">L5515_003141</name>
</gene>
<feature type="transmembrane region" description="Helical" evidence="1">
    <location>
        <begin position="632"/>
        <end position="659"/>
    </location>
</feature>
<feature type="transmembrane region" description="Helical" evidence="1">
    <location>
        <begin position="90"/>
        <end position="115"/>
    </location>
</feature>
<organism evidence="3 4">
    <name type="scientific">Caenorhabditis briggsae</name>
    <dbReference type="NCBI Taxonomy" id="6238"/>
    <lineage>
        <taxon>Eukaryota</taxon>
        <taxon>Metazoa</taxon>
        <taxon>Ecdysozoa</taxon>
        <taxon>Nematoda</taxon>
        <taxon>Chromadorea</taxon>
        <taxon>Rhabditida</taxon>
        <taxon>Rhabditina</taxon>
        <taxon>Rhabditomorpha</taxon>
        <taxon>Rhabditoidea</taxon>
        <taxon>Rhabditidae</taxon>
        <taxon>Peloderinae</taxon>
        <taxon>Caenorhabditis</taxon>
    </lineage>
</organism>
<dbReference type="EMBL" id="CP092622">
    <property type="protein sequence ID" value="UMM21471.1"/>
    <property type="molecule type" value="Genomic_DNA"/>
</dbReference>
<dbReference type="Proteomes" id="UP000829354">
    <property type="component" value="Chromosome III"/>
</dbReference>
<evidence type="ECO:0000256" key="1">
    <source>
        <dbReference type="SAM" id="Phobius"/>
    </source>
</evidence>
<dbReference type="PANTHER" id="PTHR40314:SF3">
    <property type="entry name" value="VWFD DOMAIN-CONTAINING PROTEIN"/>
    <property type="match status" value="1"/>
</dbReference>
<protein>
    <recommendedName>
        <fullName evidence="2">LITAF domain-containing protein</fullName>
    </recommendedName>
</protein>
<evidence type="ECO:0000313" key="4">
    <source>
        <dbReference type="Proteomes" id="UP000829354"/>
    </source>
</evidence>
<accession>A0AAE9J9Y6</accession>
<evidence type="ECO:0000313" key="3">
    <source>
        <dbReference type="EMBL" id="UMM21471.1"/>
    </source>
</evidence>
<dbReference type="SMART" id="SM00714">
    <property type="entry name" value="LITAF"/>
    <property type="match status" value="1"/>
</dbReference>
<proteinExistence type="predicted"/>
<keyword evidence="1" id="KW-0812">Transmembrane</keyword>
<dbReference type="Pfam" id="PF10601">
    <property type="entry name" value="zf-LITAF-like"/>
    <property type="match status" value="1"/>
</dbReference>
<dbReference type="PROSITE" id="PS51837">
    <property type="entry name" value="LITAF"/>
    <property type="match status" value="1"/>
</dbReference>
<dbReference type="PANTHER" id="PTHR40314">
    <property type="entry name" value="PROTEIN CBG09102-RELATED"/>
    <property type="match status" value="1"/>
</dbReference>
<dbReference type="AlphaFoldDB" id="A0AAE9J9Y6"/>
<dbReference type="InterPro" id="IPR006629">
    <property type="entry name" value="LITAF"/>
</dbReference>
<keyword evidence="1" id="KW-1133">Transmembrane helix</keyword>
<dbReference type="InterPro" id="IPR055273">
    <property type="entry name" value="CBG09102/CBG15751-like_dom"/>
</dbReference>
<keyword evidence="4" id="KW-1185">Reference proteome</keyword>
<feature type="domain" description="LITAF" evidence="2">
    <location>
        <begin position="50"/>
        <end position="134"/>
    </location>
</feature>
<evidence type="ECO:0000259" key="2">
    <source>
        <dbReference type="PROSITE" id="PS51837"/>
    </source>
</evidence>
<keyword evidence="1" id="KW-0472">Membrane</keyword>
<sequence length="735" mass="80220">MEAKPSAPGYPQAPPAYAEAAGGVPPAPGVYPQPMPGQPGQGPIYVVQQPQEIIVIQATGKIAPSFDSYNEHCPHCNTMVMTRVERSMGFCSWTMLFLGLFVFFPLLCCFCLDGFKDSRHACPNCGNNLPIEKSLFEIVVDHLISSSSLLSAMKLSISFLWLLLPISFAQTNFGHYESVYLPIGVGEPQSSRTEFKPFGLFPEIFTTCGKFTSSKINPGMPDTVASSLEISVDCEPTPGRVIVSDAQNFGDFKRDLKKECELLTCSSSVYPNKGDPITGFSNQVTGMDAKAAEPENPARSVCEDKLMQYPNMQDFTILYANEGNCFEFAPNLKDIVSPSSGKTIKTRQVPRWLKKDQDRVDIRNFYFSDEKSENLLRVPYAFTFKDPPQQKIAYKECGTACDQGTVLKYGMKQGTYSMMIYVNAQKCSSFRICFNPEDYSNDDKIPKCKDDFTIDVLFRNGVIVWGKKGRSSVIEFISAYHDEATTVPIEFGFGVKVGGKTSGNFYFGNDHREMVTSDSGGYGTDIATQLAFFFPDDSCLTKTAGIFSKTITYGKSLTDGDVVKDYIKFDEQGQQIDLPTNEQATTTVQPKINNFVLTTTPMSPRIIPEPGALSLIESDEGNNEALYITGKWWIWGIYFGFIAGTLLTLGIGGGLFYVLRRTVFSVWYRGMYKRYGCDVSGTTGGITGVGFGGNTTAAVETVATGATGASTVGTIAGTTVGSTSGSTSGASTIGM</sequence>
<name>A0AAE9J9Y6_CAEBR</name>